<dbReference type="Proteomes" id="UP001054889">
    <property type="component" value="Unassembled WGS sequence"/>
</dbReference>
<feature type="region of interest" description="Disordered" evidence="1">
    <location>
        <begin position="507"/>
        <end position="542"/>
    </location>
</feature>
<name>A0AAV5FYL3_ELECO</name>
<feature type="region of interest" description="Disordered" evidence="1">
    <location>
        <begin position="235"/>
        <end position="333"/>
    </location>
</feature>
<feature type="compositionally biased region" description="Basic and acidic residues" evidence="1">
    <location>
        <begin position="255"/>
        <end position="270"/>
    </location>
</feature>
<evidence type="ECO:0000256" key="1">
    <source>
        <dbReference type="SAM" id="MobiDB-lite"/>
    </source>
</evidence>
<evidence type="ECO:0000313" key="2">
    <source>
        <dbReference type="EMBL" id="GJN40082.1"/>
    </source>
</evidence>
<sequence>MGSGRNGDLEPYEELEEVWIQLRGVPQKWCSWQVLGQFASSFGLLQDMDWQGMFKSFYEVVRIKIKCRDHTKIPNERLFYMKDNRPGGGQRNSYQTPKQNQMKGSSSKNNKSAKNKTVMTQCSEEEMPNKIPQDFMGEVQEGGMAAEDFYALLREMELVDDEGGFIWDDEDAEEVKSTVNELEEVRTGSYRELWTVKDMDTKHGERTSKVNNQMESSGVEHETKTIEKEYEVEMGKHGKKKWGPVMATRRSLRNQSDHRTSQEKAEELKQKNKPGGILQAKQRNQNTPNNAEGSNGFDSNSNINEPVGFDCNTFHGQGKHPEDVEDGTRRRQPLSHPVFDVLAEVAERLPNYCSRFSAENQEIDPILDLVVAKAPPKGPGAATKGAAVSEEDSEPEQRRSSSGESSESGEATEGRTEQGKGTWGDKASGRRNGDLEPYEELEEVWIQLRGVPQKWCSWQVLGQFASSFGLLQDMDWQGMFKSFYEVVRIKIKCRDHTKIPNERLFYMKDNRPGGGQRNSYQTPKQNQMKGSSSKNNKSAKNKTVMTQCSEEEMPNKIPQDFMGEVQEGGMAAEDFYALLREMELVDDEGVSFG</sequence>
<feature type="compositionally biased region" description="Low complexity" evidence="1">
    <location>
        <begin position="98"/>
        <end position="116"/>
    </location>
</feature>
<evidence type="ECO:0000313" key="3">
    <source>
        <dbReference type="Proteomes" id="UP001054889"/>
    </source>
</evidence>
<feature type="region of interest" description="Disordered" evidence="1">
    <location>
        <begin position="78"/>
        <end position="116"/>
    </location>
</feature>
<dbReference type="EMBL" id="BQKI01000103">
    <property type="protein sequence ID" value="GJN40082.1"/>
    <property type="molecule type" value="Genomic_DNA"/>
</dbReference>
<feature type="compositionally biased region" description="Low complexity" evidence="1">
    <location>
        <begin position="374"/>
        <end position="388"/>
    </location>
</feature>
<feature type="region of interest" description="Disordered" evidence="1">
    <location>
        <begin position="202"/>
        <end position="223"/>
    </location>
</feature>
<feature type="region of interest" description="Disordered" evidence="1">
    <location>
        <begin position="374"/>
        <end position="434"/>
    </location>
</feature>
<comment type="caution">
    <text evidence="2">The sequence shown here is derived from an EMBL/GenBank/DDBJ whole genome shotgun (WGS) entry which is preliminary data.</text>
</comment>
<protein>
    <submittedName>
        <fullName evidence="2">Uncharacterized protein</fullName>
    </submittedName>
</protein>
<proteinExistence type="predicted"/>
<accession>A0AAV5FYL3</accession>
<feature type="compositionally biased region" description="Low complexity" evidence="1">
    <location>
        <begin position="524"/>
        <end position="542"/>
    </location>
</feature>
<feature type="compositionally biased region" description="Polar residues" evidence="1">
    <location>
        <begin position="281"/>
        <end position="304"/>
    </location>
</feature>
<feature type="compositionally biased region" description="Low complexity" evidence="1">
    <location>
        <begin position="402"/>
        <end position="411"/>
    </location>
</feature>
<dbReference type="PANTHER" id="PTHR33170">
    <property type="entry name" value="DUF4283 DOMAIN-CONTAINING PROTEIN-RELATED"/>
    <property type="match status" value="1"/>
</dbReference>
<feature type="compositionally biased region" description="Basic and acidic residues" evidence="1">
    <location>
        <begin position="319"/>
        <end position="329"/>
    </location>
</feature>
<gene>
    <name evidence="2" type="primary">gb29250</name>
    <name evidence="2" type="ORF">PR202_gb29250</name>
</gene>
<dbReference type="PANTHER" id="PTHR33170:SF49">
    <property type="entry name" value="DUF4283 DOMAIN-CONTAINING PROTEIN"/>
    <property type="match status" value="1"/>
</dbReference>
<reference evidence="2" key="1">
    <citation type="journal article" date="2018" name="DNA Res.">
        <title>Multiple hybrid de novo genome assembly of finger millet, an orphan allotetraploid crop.</title>
        <authorList>
            <person name="Hatakeyama M."/>
            <person name="Aluri S."/>
            <person name="Balachadran M.T."/>
            <person name="Sivarajan S.R."/>
            <person name="Patrignani A."/>
            <person name="Gruter S."/>
            <person name="Poveda L."/>
            <person name="Shimizu-Inatsugi R."/>
            <person name="Baeten J."/>
            <person name="Francoijs K.J."/>
            <person name="Nataraja K.N."/>
            <person name="Reddy Y.A.N."/>
            <person name="Phadnis S."/>
            <person name="Ravikumar R.L."/>
            <person name="Schlapbach R."/>
            <person name="Sreeman S.M."/>
            <person name="Shimizu K.K."/>
        </authorList>
    </citation>
    <scope>NUCLEOTIDE SEQUENCE</scope>
</reference>
<keyword evidence="3" id="KW-1185">Reference proteome</keyword>
<reference evidence="2" key="2">
    <citation type="submission" date="2021-12" db="EMBL/GenBank/DDBJ databases">
        <title>Resequencing data analysis of finger millet.</title>
        <authorList>
            <person name="Hatakeyama M."/>
            <person name="Aluri S."/>
            <person name="Balachadran M.T."/>
            <person name="Sivarajan S.R."/>
            <person name="Poveda L."/>
            <person name="Shimizu-Inatsugi R."/>
            <person name="Schlapbach R."/>
            <person name="Sreeman S.M."/>
            <person name="Shimizu K.K."/>
        </authorList>
    </citation>
    <scope>NUCLEOTIDE SEQUENCE</scope>
</reference>
<dbReference type="AlphaFoldDB" id="A0AAV5FYL3"/>
<organism evidence="2 3">
    <name type="scientific">Eleusine coracana subsp. coracana</name>
    <dbReference type="NCBI Taxonomy" id="191504"/>
    <lineage>
        <taxon>Eukaryota</taxon>
        <taxon>Viridiplantae</taxon>
        <taxon>Streptophyta</taxon>
        <taxon>Embryophyta</taxon>
        <taxon>Tracheophyta</taxon>
        <taxon>Spermatophyta</taxon>
        <taxon>Magnoliopsida</taxon>
        <taxon>Liliopsida</taxon>
        <taxon>Poales</taxon>
        <taxon>Poaceae</taxon>
        <taxon>PACMAD clade</taxon>
        <taxon>Chloridoideae</taxon>
        <taxon>Cynodonteae</taxon>
        <taxon>Eleusininae</taxon>
        <taxon>Eleusine</taxon>
    </lineage>
</organism>